<dbReference type="EMBL" id="KZ293760">
    <property type="protein sequence ID" value="PBK79781.1"/>
    <property type="molecule type" value="Genomic_DNA"/>
</dbReference>
<organism evidence="1 2">
    <name type="scientific">Armillaria gallica</name>
    <name type="common">Bulbous honey fungus</name>
    <name type="synonym">Armillaria bulbosa</name>
    <dbReference type="NCBI Taxonomy" id="47427"/>
    <lineage>
        <taxon>Eukaryota</taxon>
        <taxon>Fungi</taxon>
        <taxon>Dikarya</taxon>
        <taxon>Basidiomycota</taxon>
        <taxon>Agaricomycotina</taxon>
        <taxon>Agaricomycetes</taxon>
        <taxon>Agaricomycetidae</taxon>
        <taxon>Agaricales</taxon>
        <taxon>Marasmiineae</taxon>
        <taxon>Physalacriaceae</taxon>
        <taxon>Armillaria</taxon>
    </lineage>
</organism>
<dbReference type="OrthoDB" id="3247165at2759"/>
<evidence type="ECO:0000313" key="2">
    <source>
        <dbReference type="Proteomes" id="UP000217790"/>
    </source>
</evidence>
<keyword evidence="2" id="KW-1185">Reference proteome</keyword>
<dbReference type="Proteomes" id="UP000217790">
    <property type="component" value="Unassembled WGS sequence"/>
</dbReference>
<accession>A0A2H3C9L8</accession>
<sequence length="229" mass="25675">MSLTQVTTVIILRQNMHQRSQTALENMRYKDLSNARINGSTVKDPLFHDVSIITAWNIHKDEINRLGSECFAIKTGQELIDFYSNDSLKHTTKNDNGKLRLCIGLLVRIRYNNAIELCITKGQEATIYAWQSTVGNKGQRALDTLFVKLVNPLADVQMDGLPLNVVPLTSSTVGIKVNLPSRQSINITREQVQVLPNFAMTNYASQGKTRLLMSLQALYTQNSQILPAN</sequence>
<protein>
    <submittedName>
        <fullName evidence="1">Uncharacterized protein</fullName>
    </submittedName>
</protein>
<gene>
    <name evidence="1" type="ORF">ARMGADRAFT_1049115</name>
</gene>
<proteinExistence type="predicted"/>
<evidence type="ECO:0000313" key="1">
    <source>
        <dbReference type="EMBL" id="PBK79781.1"/>
    </source>
</evidence>
<name>A0A2H3C9L8_ARMGA</name>
<reference evidence="2" key="1">
    <citation type="journal article" date="2017" name="Nat. Ecol. Evol.">
        <title>Genome expansion and lineage-specific genetic innovations in the forest pathogenic fungi Armillaria.</title>
        <authorList>
            <person name="Sipos G."/>
            <person name="Prasanna A.N."/>
            <person name="Walter M.C."/>
            <person name="O'Connor E."/>
            <person name="Balint B."/>
            <person name="Krizsan K."/>
            <person name="Kiss B."/>
            <person name="Hess J."/>
            <person name="Varga T."/>
            <person name="Slot J."/>
            <person name="Riley R."/>
            <person name="Boka B."/>
            <person name="Rigling D."/>
            <person name="Barry K."/>
            <person name="Lee J."/>
            <person name="Mihaltcheva S."/>
            <person name="LaButti K."/>
            <person name="Lipzen A."/>
            <person name="Waldron R."/>
            <person name="Moloney N.M."/>
            <person name="Sperisen C."/>
            <person name="Kredics L."/>
            <person name="Vagvoelgyi C."/>
            <person name="Patrignani A."/>
            <person name="Fitzpatrick D."/>
            <person name="Nagy I."/>
            <person name="Doyle S."/>
            <person name="Anderson J.B."/>
            <person name="Grigoriev I.V."/>
            <person name="Gueldener U."/>
            <person name="Muensterkoetter M."/>
            <person name="Nagy L.G."/>
        </authorList>
    </citation>
    <scope>NUCLEOTIDE SEQUENCE [LARGE SCALE GENOMIC DNA]</scope>
    <source>
        <strain evidence="2">Ar21-2</strain>
    </source>
</reference>
<dbReference type="InParanoid" id="A0A2H3C9L8"/>
<dbReference type="AlphaFoldDB" id="A0A2H3C9L8"/>